<organism evidence="2 3">
    <name type="scientific">Trifolium medium</name>
    <dbReference type="NCBI Taxonomy" id="97028"/>
    <lineage>
        <taxon>Eukaryota</taxon>
        <taxon>Viridiplantae</taxon>
        <taxon>Streptophyta</taxon>
        <taxon>Embryophyta</taxon>
        <taxon>Tracheophyta</taxon>
        <taxon>Spermatophyta</taxon>
        <taxon>Magnoliopsida</taxon>
        <taxon>eudicotyledons</taxon>
        <taxon>Gunneridae</taxon>
        <taxon>Pentapetalae</taxon>
        <taxon>rosids</taxon>
        <taxon>fabids</taxon>
        <taxon>Fabales</taxon>
        <taxon>Fabaceae</taxon>
        <taxon>Papilionoideae</taxon>
        <taxon>50 kb inversion clade</taxon>
        <taxon>NPAAA clade</taxon>
        <taxon>Hologalegina</taxon>
        <taxon>IRL clade</taxon>
        <taxon>Trifolieae</taxon>
        <taxon>Trifolium</taxon>
    </lineage>
</organism>
<sequence>MVWWWCWIWCCRRVVDVVCDWFSMIRDSLTLFKSVEICMTLFESLMVPKSVEICRFLYLVNLYGMEAEECLSKNEIRMDLY</sequence>
<feature type="chain" id="PRO_5017327937" evidence="1">
    <location>
        <begin position="20"/>
        <end position="81"/>
    </location>
</feature>
<dbReference type="Proteomes" id="UP000265520">
    <property type="component" value="Unassembled WGS sequence"/>
</dbReference>
<comment type="caution">
    <text evidence="2">The sequence shown here is derived from an EMBL/GenBank/DDBJ whole genome shotgun (WGS) entry which is preliminary data.</text>
</comment>
<evidence type="ECO:0000256" key="1">
    <source>
        <dbReference type="SAM" id="SignalP"/>
    </source>
</evidence>
<evidence type="ECO:0000313" key="3">
    <source>
        <dbReference type="Proteomes" id="UP000265520"/>
    </source>
</evidence>
<name>A0A392NKY4_9FABA</name>
<dbReference type="AlphaFoldDB" id="A0A392NKY4"/>
<reference evidence="2 3" key="1">
    <citation type="journal article" date="2018" name="Front. Plant Sci.">
        <title>Red Clover (Trifolium pratense) and Zigzag Clover (T. medium) - A Picture of Genomic Similarities and Differences.</title>
        <authorList>
            <person name="Dluhosova J."/>
            <person name="Istvanek J."/>
            <person name="Nedelnik J."/>
            <person name="Repkova J."/>
        </authorList>
    </citation>
    <scope>NUCLEOTIDE SEQUENCE [LARGE SCALE GENOMIC DNA]</scope>
    <source>
        <strain evidence="3">cv. 10/8</strain>
        <tissue evidence="2">Leaf</tissue>
    </source>
</reference>
<proteinExistence type="predicted"/>
<keyword evidence="1" id="KW-0732">Signal</keyword>
<dbReference type="EMBL" id="LXQA010043536">
    <property type="protein sequence ID" value="MCI00547.1"/>
    <property type="molecule type" value="Genomic_DNA"/>
</dbReference>
<feature type="signal peptide" evidence="1">
    <location>
        <begin position="1"/>
        <end position="19"/>
    </location>
</feature>
<keyword evidence="3" id="KW-1185">Reference proteome</keyword>
<accession>A0A392NKY4</accession>
<evidence type="ECO:0000313" key="2">
    <source>
        <dbReference type="EMBL" id="MCI00547.1"/>
    </source>
</evidence>
<protein>
    <submittedName>
        <fullName evidence="2">Uncharacterized protein</fullName>
    </submittedName>
</protein>